<dbReference type="InterPro" id="IPR050196">
    <property type="entry name" value="Cytochrome_P450_Monoox"/>
</dbReference>
<dbReference type="EMBL" id="RAPO01000007">
    <property type="protein sequence ID" value="RKD87998.1"/>
    <property type="molecule type" value="Genomic_DNA"/>
</dbReference>
<proteinExistence type="inferred from homology"/>
<keyword evidence="2" id="KW-0349">Heme</keyword>
<dbReference type="GO" id="GO:0020037">
    <property type="term" value="F:heme binding"/>
    <property type="evidence" value="ECO:0007669"/>
    <property type="project" value="InterPro"/>
</dbReference>
<name>A0A3R7D711_9EURY</name>
<dbReference type="PRINTS" id="PR00385">
    <property type="entry name" value="P450"/>
</dbReference>
<dbReference type="Pfam" id="PF00067">
    <property type="entry name" value="p450"/>
    <property type="match status" value="1"/>
</dbReference>
<dbReference type="PANTHER" id="PTHR24291">
    <property type="entry name" value="CYTOCHROME P450 FAMILY 4"/>
    <property type="match status" value="1"/>
</dbReference>
<evidence type="ECO:0000256" key="1">
    <source>
        <dbReference type="ARBA" id="ARBA00010617"/>
    </source>
</evidence>
<accession>A0A3R7D711</accession>
<dbReference type="Gene3D" id="1.10.630.10">
    <property type="entry name" value="Cytochrome P450"/>
    <property type="match status" value="1"/>
</dbReference>
<keyword evidence="6" id="KW-0503">Monooxygenase</keyword>
<dbReference type="OrthoDB" id="9881at2157"/>
<evidence type="ECO:0000313" key="8">
    <source>
        <dbReference type="Proteomes" id="UP000283805"/>
    </source>
</evidence>
<evidence type="ECO:0000256" key="6">
    <source>
        <dbReference type="ARBA" id="ARBA00023033"/>
    </source>
</evidence>
<sequence length="437" mass="50432">MSQLPGPTGYPLIGNTHQFYRKNILKWFSAFPEKYGDIAQIRVARNQIVLLMDPNDIQTVLIDENKKYRKGGFHKRVTSSLIGNGLVLAEGDRWRSNRHDLEPSFHPQKMNSYANQIKTHTEYKLGQWEDGDIVMFGNEMKELTLRIITNALFDIDLRSENWDLPSIFDEVIDYFTYIAQTYVYLPEWIPTSRNRSYRRAIGELDEIVDEIITRHIEHPEEYDSLIADLLDQESWTKAEIRDEVVTLLLAGHETTALMLAYTTYLLGSNPDIRAQAINEIDQNEPQNSEKPFQQSNLLDHILKESLRLYPPAYAIFRQPTEDVILSGHKISEGTLLCLSQWVTHRDPRLYESPHEFQPDRWESDSLSAPSPGMYFPFAAGPRRCIGERLAMLEGKIVLGMILEKYIPKVPSQESLEVIPSLSTQPSSPIKIKLERRN</sequence>
<dbReference type="InterPro" id="IPR002401">
    <property type="entry name" value="Cyt_P450_E_grp-I"/>
</dbReference>
<keyword evidence="4" id="KW-0560">Oxidoreductase</keyword>
<keyword evidence="3" id="KW-0479">Metal-binding</keyword>
<dbReference type="RefSeq" id="WP_120246780.1">
    <property type="nucleotide sequence ID" value="NZ_RAPO01000007.1"/>
</dbReference>
<dbReference type="PANTHER" id="PTHR24291:SF50">
    <property type="entry name" value="BIFUNCTIONAL ALBAFLAVENONE MONOOXYGENASE_TERPENE SYNTHASE"/>
    <property type="match status" value="1"/>
</dbReference>
<reference evidence="7 8" key="1">
    <citation type="submission" date="2018-09" db="EMBL/GenBank/DDBJ databases">
        <title>Genomic Encyclopedia of Archaeal and Bacterial Type Strains, Phase II (KMG-II): from individual species to whole genera.</title>
        <authorList>
            <person name="Goeker M."/>
        </authorList>
    </citation>
    <scope>NUCLEOTIDE SEQUENCE [LARGE SCALE GENOMIC DNA]</scope>
    <source>
        <strain evidence="7 8">DSM 13151</strain>
    </source>
</reference>
<dbReference type="GO" id="GO:0005506">
    <property type="term" value="F:iron ion binding"/>
    <property type="evidence" value="ECO:0007669"/>
    <property type="project" value="InterPro"/>
</dbReference>
<evidence type="ECO:0000256" key="2">
    <source>
        <dbReference type="ARBA" id="ARBA00022617"/>
    </source>
</evidence>
<organism evidence="7 8">
    <name type="scientific">Halopiger aswanensis</name>
    <dbReference type="NCBI Taxonomy" id="148449"/>
    <lineage>
        <taxon>Archaea</taxon>
        <taxon>Methanobacteriati</taxon>
        <taxon>Methanobacteriota</taxon>
        <taxon>Stenosarchaea group</taxon>
        <taxon>Halobacteria</taxon>
        <taxon>Halobacteriales</taxon>
        <taxon>Natrialbaceae</taxon>
        <taxon>Halopiger</taxon>
    </lineage>
</organism>
<evidence type="ECO:0000256" key="4">
    <source>
        <dbReference type="ARBA" id="ARBA00023002"/>
    </source>
</evidence>
<dbReference type="InterPro" id="IPR001128">
    <property type="entry name" value="Cyt_P450"/>
</dbReference>
<protein>
    <submittedName>
        <fullName evidence="7">Cytochrome P450</fullName>
    </submittedName>
</protein>
<dbReference type="AlphaFoldDB" id="A0A3R7D711"/>
<evidence type="ECO:0000256" key="5">
    <source>
        <dbReference type="ARBA" id="ARBA00023004"/>
    </source>
</evidence>
<dbReference type="GO" id="GO:0004497">
    <property type="term" value="F:monooxygenase activity"/>
    <property type="evidence" value="ECO:0007669"/>
    <property type="project" value="UniProtKB-KW"/>
</dbReference>
<comment type="caution">
    <text evidence="7">The sequence shown here is derived from an EMBL/GenBank/DDBJ whole genome shotgun (WGS) entry which is preliminary data.</text>
</comment>
<evidence type="ECO:0000313" key="7">
    <source>
        <dbReference type="EMBL" id="RKD87998.1"/>
    </source>
</evidence>
<evidence type="ECO:0000256" key="3">
    <source>
        <dbReference type="ARBA" id="ARBA00022723"/>
    </source>
</evidence>
<comment type="similarity">
    <text evidence="1">Belongs to the cytochrome P450 family.</text>
</comment>
<dbReference type="Proteomes" id="UP000283805">
    <property type="component" value="Unassembled WGS sequence"/>
</dbReference>
<dbReference type="SUPFAM" id="SSF48264">
    <property type="entry name" value="Cytochrome P450"/>
    <property type="match status" value="1"/>
</dbReference>
<gene>
    <name evidence="7" type="ORF">ATJ93_4484</name>
</gene>
<dbReference type="InterPro" id="IPR036396">
    <property type="entry name" value="Cyt_P450_sf"/>
</dbReference>
<dbReference type="GO" id="GO:0016705">
    <property type="term" value="F:oxidoreductase activity, acting on paired donors, with incorporation or reduction of molecular oxygen"/>
    <property type="evidence" value="ECO:0007669"/>
    <property type="project" value="InterPro"/>
</dbReference>
<keyword evidence="5" id="KW-0408">Iron</keyword>
<dbReference type="PRINTS" id="PR00463">
    <property type="entry name" value="EP450I"/>
</dbReference>
<keyword evidence="8" id="KW-1185">Reference proteome</keyword>